<sequence>MPSSSSVQAEESGYAGLTSTLSELCQKCHRIQNHIKPLSTSLHTTCDRVSSGNCRYRGSMCTSPPALQQTRRRLTPGPAALTSAPFSPLRPTHCRLPAATPPTRSSRPAERPSDASMAAPQCHKPIAQQPP</sequence>
<organism evidence="2 3">
    <name type="scientific">Bambusicola thoracicus</name>
    <name type="common">Chinese bamboo-partridge</name>
    <name type="synonym">Perdix thoracica</name>
    <dbReference type="NCBI Taxonomy" id="9083"/>
    <lineage>
        <taxon>Eukaryota</taxon>
        <taxon>Metazoa</taxon>
        <taxon>Chordata</taxon>
        <taxon>Craniata</taxon>
        <taxon>Vertebrata</taxon>
        <taxon>Euteleostomi</taxon>
        <taxon>Archelosauria</taxon>
        <taxon>Archosauria</taxon>
        <taxon>Dinosauria</taxon>
        <taxon>Saurischia</taxon>
        <taxon>Theropoda</taxon>
        <taxon>Coelurosauria</taxon>
        <taxon>Aves</taxon>
        <taxon>Neognathae</taxon>
        <taxon>Galloanserae</taxon>
        <taxon>Galliformes</taxon>
        <taxon>Phasianidae</taxon>
        <taxon>Perdicinae</taxon>
        <taxon>Bambusicola</taxon>
    </lineage>
</organism>
<comment type="caution">
    <text evidence="2">The sequence shown here is derived from an EMBL/GenBank/DDBJ whole genome shotgun (WGS) entry which is preliminary data.</text>
</comment>
<feature type="region of interest" description="Disordered" evidence="1">
    <location>
        <begin position="60"/>
        <end position="131"/>
    </location>
</feature>
<evidence type="ECO:0000313" key="2">
    <source>
        <dbReference type="EMBL" id="POI31424.1"/>
    </source>
</evidence>
<dbReference type="AlphaFoldDB" id="A0A2P4T516"/>
<protein>
    <submittedName>
        <fullName evidence="2">Uncharacterized protein</fullName>
    </submittedName>
</protein>
<evidence type="ECO:0000256" key="1">
    <source>
        <dbReference type="SAM" id="MobiDB-lite"/>
    </source>
</evidence>
<keyword evidence="3" id="KW-1185">Reference proteome</keyword>
<reference evidence="2 3" key="1">
    <citation type="submission" date="2018-01" db="EMBL/GenBank/DDBJ databases">
        <title>Comparison of the Chinese Bamboo Partridge and Red Junglefowl genome sequences highlights the importance of demography in genome evolution.</title>
        <authorList>
            <person name="Tiley G.P."/>
            <person name="Kimball R.T."/>
            <person name="Braun E.L."/>
            <person name="Burleigh J.G."/>
        </authorList>
    </citation>
    <scope>NUCLEOTIDE SEQUENCE [LARGE SCALE GENOMIC DNA]</scope>
    <source>
        <strain evidence="2">RTK389</strain>
        <tissue evidence="2">Blood</tissue>
    </source>
</reference>
<name>A0A2P4T516_BAMTH</name>
<dbReference type="Proteomes" id="UP000237246">
    <property type="component" value="Unassembled WGS sequence"/>
</dbReference>
<dbReference type="EMBL" id="PPHD01008690">
    <property type="protein sequence ID" value="POI31424.1"/>
    <property type="molecule type" value="Genomic_DNA"/>
</dbReference>
<proteinExistence type="predicted"/>
<accession>A0A2P4T516</accession>
<feature type="compositionally biased region" description="Polar residues" evidence="1">
    <location>
        <begin position="60"/>
        <end position="69"/>
    </location>
</feature>
<gene>
    <name evidence="2" type="ORF">CIB84_004825</name>
</gene>
<evidence type="ECO:0000313" key="3">
    <source>
        <dbReference type="Proteomes" id="UP000237246"/>
    </source>
</evidence>